<accession>A0A7M1KUV3</accession>
<sequence length="115" mass="12363">MLDKEGNGQKLAAITGYKRLNSVDASDKEALDEAIRNLFGKVGEEPFVTPIFNCDSGANIGVGDNFLANYNVTILDMAKVTMGNDVLIGSNTMISTLNHPITPKGRYDHLGIAHP</sequence>
<gene>
    <name evidence="2" type="ORF">IMX20_03045</name>
</gene>
<dbReference type="RefSeq" id="WP_197558880.1">
    <property type="nucleotide sequence ID" value="NZ_CP063065.1"/>
</dbReference>
<dbReference type="EC" id="2.3.1.-" evidence="1"/>
<protein>
    <recommendedName>
        <fullName evidence="1">Acetyltransferase</fullName>
        <ecNumber evidence="1">2.3.1.-</ecNumber>
    </recommendedName>
</protein>
<reference evidence="2 3" key="1">
    <citation type="submission" date="2020-10" db="EMBL/GenBank/DDBJ databases">
        <title>Plasmid carrying two tetracycline resistance determinant.</title>
        <authorList>
            <person name="Yang Q."/>
        </authorList>
    </citation>
    <scope>NUCLEOTIDE SEQUENCE [LARGE SCALE GENOMIC DNA]</scope>
    <source>
        <strain evidence="2 3">T43</strain>
    </source>
</reference>
<dbReference type="Gene3D" id="2.160.10.10">
    <property type="entry name" value="Hexapeptide repeat proteins"/>
    <property type="match status" value="1"/>
</dbReference>
<dbReference type="Proteomes" id="UP000595091">
    <property type="component" value="Chromosome"/>
</dbReference>
<evidence type="ECO:0000313" key="3">
    <source>
        <dbReference type="Proteomes" id="UP000595091"/>
    </source>
</evidence>
<dbReference type="InterPro" id="IPR011004">
    <property type="entry name" value="Trimer_LpxA-like_sf"/>
</dbReference>
<evidence type="ECO:0000313" key="2">
    <source>
        <dbReference type="EMBL" id="QOQ79688.1"/>
    </source>
</evidence>
<dbReference type="AlphaFoldDB" id="A0A7M1KUV3"/>
<keyword evidence="1 2" id="KW-0808">Transferase</keyword>
<name>A0A7M1KUV3_9LACT</name>
<dbReference type="InterPro" id="IPR039369">
    <property type="entry name" value="LacA-like"/>
</dbReference>
<organism evidence="2 3">
    <name type="scientific">Aerococcus urinaeequi</name>
    <dbReference type="NCBI Taxonomy" id="51665"/>
    <lineage>
        <taxon>Bacteria</taxon>
        <taxon>Bacillati</taxon>
        <taxon>Bacillota</taxon>
        <taxon>Bacilli</taxon>
        <taxon>Lactobacillales</taxon>
        <taxon>Aerococcaceae</taxon>
        <taxon>Aerococcus</taxon>
    </lineage>
</organism>
<keyword evidence="1" id="KW-0012">Acyltransferase</keyword>
<evidence type="ECO:0000256" key="1">
    <source>
        <dbReference type="RuleBase" id="RU367021"/>
    </source>
</evidence>
<dbReference type="GO" id="GO:0008870">
    <property type="term" value="F:galactoside O-acetyltransferase activity"/>
    <property type="evidence" value="ECO:0007669"/>
    <property type="project" value="TreeGrafter"/>
</dbReference>
<dbReference type="EMBL" id="CP063065">
    <property type="protein sequence ID" value="QOQ79688.1"/>
    <property type="molecule type" value="Genomic_DNA"/>
</dbReference>
<proteinExistence type="inferred from homology"/>
<dbReference type="SUPFAM" id="SSF51161">
    <property type="entry name" value="Trimeric LpxA-like enzymes"/>
    <property type="match status" value="1"/>
</dbReference>
<comment type="similarity">
    <text evidence="1">Belongs to the transferase hexapeptide repeat family.</text>
</comment>
<dbReference type="PANTHER" id="PTHR43017:SF1">
    <property type="entry name" value="ACETYLTRANSFERASE YJL218W-RELATED"/>
    <property type="match status" value="1"/>
</dbReference>
<dbReference type="PANTHER" id="PTHR43017">
    <property type="entry name" value="GALACTOSIDE O-ACETYLTRANSFERASE"/>
    <property type="match status" value="1"/>
</dbReference>